<evidence type="ECO:0000256" key="2">
    <source>
        <dbReference type="SAM" id="MobiDB-lite"/>
    </source>
</evidence>
<reference evidence="7" key="1">
    <citation type="submission" date="2020-05" db="EMBL/GenBank/DDBJ databases">
        <authorList>
            <person name="Chiriac C."/>
            <person name="Salcher M."/>
            <person name="Ghai R."/>
            <person name="Kavagutti S V."/>
        </authorList>
    </citation>
    <scope>NUCLEOTIDE SEQUENCE</scope>
</reference>
<evidence type="ECO:0000313" key="7">
    <source>
        <dbReference type="EMBL" id="CAB4941293.1"/>
    </source>
</evidence>
<accession>A0A6J7JDI5</accession>
<evidence type="ECO:0000256" key="1">
    <source>
        <dbReference type="ARBA" id="ARBA00023125"/>
    </source>
</evidence>
<dbReference type="InterPro" id="IPR024412">
    <property type="entry name" value="Lsr2_dim_dom"/>
</dbReference>
<feature type="domain" description="Lsr2 DNA-binding" evidence="4">
    <location>
        <begin position="76"/>
        <end position="110"/>
    </location>
</feature>
<dbReference type="InterPro" id="IPR055370">
    <property type="entry name" value="Lsr2_DNA-bd"/>
</dbReference>
<dbReference type="Gene3D" id="4.10.320.10">
    <property type="entry name" value="E3-binding domain"/>
    <property type="match status" value="1"/>
</dbReference>
<dbReference type="AlphaFoldDB" id="A0A6J7JDI5"/>
<dbReference type="EMBL" id="CAFBOS010000053">
    <property type="protein sequence ID" value="CAB4992317.1"/>
    <property type="molecule type" value="Genomic_DNA"/>
</dbReference>
<gene>
    <name evidence="5" type="ORF">UFOPK2754_00297</name>
    <name evidence="6" type="ORF">UFOPK3139_02996</name>
    <name evidence="7" type="ORF">UFOPK3543_03272</name>
    <name evidence="8" type="ORF">UFOPK3967_01087</name>
</gene>
<dbReference type="GO" id="GO:0016746">
    <property type="term" value="F:acyltransferase activity"/>
    <property type="evidence" value="ECO:0007669"/>
    <property type="project" value="InterPro"/>
</dbReference>
<name>A0A6J7JDI5_9ZZZZ</name>
<feature type="domain" description="Lsr2 dimerization" evidence="3">
    <location>
        <begin position="1"/>
        <end position="58"/>
    </location>
</feature>
<dbReference type="GO" id="GO:0003677">
    <property type="term" value="F:DNA binding"/>
    <property type="evidence" value="ECO:0007669"/>
    <property type="project" value="UniProtKB-KW"/>
</dbReference>
<organism evidence="7">
    <name type="scientific">freshwater metagenome</name>
    <dbReference type="NCBI Taxonomy" id="449393"/>
    <lineage>
        <taxon>unclassified sequences</taxon>
        <taxon>metagenomes</taxon>
        <taxon>ecological metagenomes</taxon>
    </lineage>
</organism>
<dbReference type="EMBL" id="CAFBMH010000236">
    <property type="protein sequence ID" value="CAB4941293.1"/>
    <property type="molecule type" value="Genomic_DNA"/>
</dbReference>
<evidence type="ECO:0000313" key="6">
    <source>
        <dbReference type="EMBL" id="CAB4836552.1"/>
    </source>
</evidence>
<evidence type="ECO:0000259" key="3">
    <source>
        <dbReference type="Pfam" id="PF11774"/>
    </source>
</evidence>
<dbReference type="EMBL" id="CAEZYR010000006">
    <property type="protein sequence ID" value="CAB4728195.1"/>
    <property type="molecule type" value="Genomic_DNA"/>
</dbReference>
<feature type="compositionally biased region" description="Low complexity" evidence="2">
    <location>
        <begin position="60"/>
        <end position="69"/>
    </location>
</feature>
<dbReference type="Pfam" id="PF11774">
    <property type="entry name" value="Lsr2"/>
    <property type="match status" value="1"/>
</dbReference>
<dbReference type="Pfam" id="PF23359">
    <property type="entry name" value="Lsr2_DNA-bd"/>
    <property type="match status" value="1"/>
</dbReference>
<dbReference type="InterPro" id="IPR036625">
    <property type="entry name" value="E3-bd_dom_sf"/>
</dbReference>
<evidence type="ECO:0000313" key="8">
    <source>
        <dbReference type="EMBL" id="CAB4992317.1"/>
    </source>
</evidence>
<protein>
    <submittedName>
        <fullName evidence="7">Unannotated protein</fullName>
    </submittedName>
</protein>
<evidence type="ECO:0000313" key="5">
    <source>
        <dbReference type="EMBL" id="CAB4728195.1"/>
    </source>
</evidence>
<feature type="region of interest" description="Disordered" evidence="2">
    <location>
        <begin position="54"/>
        <end position="80"/>
    </location>
</feature>
<dbReference type="InterPro" id="IPR042261">
    <property type="entry name" value="Lsr2-like_dimerization"/>
</dbReference>
<sequence>MARQVIVQVLCDVCESNEGATALEFAIGRSAFEIDLCGEHRAAFNAALSPFVSRGRSARSRAATMSPSSGPSQRRDPSETEAIRHWAKENGFAISTRGRIPGTIQEAYNARVSK</sequence>
<evidence type="ECO:0000259" key="4">
    <source>
        <dbReference type="Pfam" id="PF23359"/>
    </source>
</evidence>
<dbReference type="Gene3D" id="3.30.60.230">
    <property type="entry name" value="Lsr2, dimerization domain"/>
    <property type="match status" value="1"/>
</dbReference>
<keyword evidence="1" id="KW-0238">DNA-binding</keyword>
<dbReference type="EMBL" id="CAFABA010000193">
    <property type="protein sequence ID" value="CAB4836552.1"/>
    <property type="molecule type" value="Genomic_DNA"/>
</dbReference>
<proteinExistence type="predicted"/>